<feature type="compositionally biased region" description="Low complexity" evidence="1">
    <location>
        <begin position="1"/>
        <end position="11"/>
    </location>
</feature>
<reference evidence="3 4" key="1">
    <citation type="submission" date="2019-11" db="EMBL/GenBank/DDBJ databases">
        <authorList>
            <person name="He Y."/>
        </authorList>
    </citation>
    <scope>NUCLEOTIDE SEQUENCE [LARGE SCALE GENOMIC DNA]</scope>
    <source>
        <strain evidence="3 4">SCSIO 58843</strain>
    </source>
</reference>
<evidence type="ECO:0000313" key="3">
    <source>
        <dbReference type="EMBL" id="QGG96855.1"/>
    </source>
</evidence>
<feature type="domain" description="YdhG-like" evidence="2">
    <location>
        <begin position="35"/>
        <end position="125"/>
    </location>
</feature>
<evidence type="ECO:0000313" key="4">
    <source>
        <dbReference type="Proteomes" id="UP000334019"/>
    </source>
</evidence>
<dbReference type="SUPFAM" id="SSF159888">
    <property type="entry name" value="YdhG-like"/>
    <property type="match status" value="1"/>
</dbReference>
<feature type="region of interest" description="Disordered" evidence="1">
    <location>
        <begin position="1"/>
        <end position="21"/>
    </location>
</feature>
<evidence type="ECO:0000259" key="2">
    <source>
        <dbReference type="Pfam" id="PF08818"/>
    </source>
</evidence>
<name>A0A5Q2RUG2_9ACTN</name>
<dbReference type="KEGG" id="atq:GH723_18095"/>
<dbReference type="Proteomes" id="UP000334019">
    <property type="component" value="Chromosome"/>
</dbReference>
<proteinExistence type="predicted"/>
<keyword evidence="4" id="KW-1185">Reference proteome</keyword>
<evidence type="ECO:0000256" key="1">
    <source>
        <dbReference type="SAM" id="MobiDB-lite"/>
    </source>
</evidence>
<gene>
    <name evidence="3" type="ORF">GH723_18095</name>
</gene>
<protein>
    <recommendedName>
        <fullName evidence="2">YdhG-like domain-containing protein</fullName>
    </recommendedName>
</protein>
<accession>A0A5Q2RUG2</accession>
<dbReference type="RefSeq" id="WP_153760957.1">
    <property type="nucleotide sequence ID" value="NZ_CP045851.1"/>
</dbReference>
<dbReference type="EMBL" id="CP045851">
    <property type="protein sequence ID" value="QGG96855.1"/>
    <property type="molecule type" value="Genomic_DNA"/>
</dbReference>
<sequence>MPKQPSGSSSRRPPEPSEDHAEIDDWMGRQVPDLQPIVEHLDATIRDVHPDAHFALKWKKAYYGLPDVGWMIELVAYDVSVNIVFHGGADLDPPPDQGSGSSRYVKLRSLEEAQDPQLRRWIEQAGEVKGWT</sequence>
<dbReference type="InterPro" id="IPR014922">
    <property type="entry name" value="YdhG-like"/>
</dbReference>
<dbReference type="AlphaFoldDB" id="A0A5Q2RUG2"/>
<dbReference type="Pfam" id="PF08818">
    <property type="entry name" value="DUF1801"/>
    <property type="match status" value="1"/>
</dbReference>
<organism evidence="3 4">
    <name type="scientific">Actinomarinicola tropica</name>
    <dbReference type="NCBI Taxonomy" id="2789776"/>
    <lineage>
        <taxon>Bacteria</taxon>
        <taxon>Bacillati</taxon>
        <taxon>Actinomycetota</taxon>
        <taxon>Acidimicrobiia</taxon>
        <taxon>Acidimicrobiales</taxon>
        <taxon>Iamiaceae</taxon>
        <taxon>Actinomarinicola</taxon>
    </lineage>
</organism>